<feature type="repeat" description="TPR" evidence="1">
    <location>
        <begin position="318"/>
        <end position="351"/>
    </location>
</feature>
<dbReference type="SMART" id="SM00028">
    <property type="entry name" value="TPR"/>
    <property type="match status" value="10"/>
</dbReference>
<dbReference type="Proteomes" id="UP001172083">
    <property type="component" value="Unassembled WGS sequence"/>
</dbReference>
<keyword evidence="2" id="KW-0732">Signal</keyword>
<evidence type="ECO:0000313" key="4">
    <source>
        <dbReference type="Proteomes" id="UP001172083"/>
    </source>
</evidence>
<name>A0ABT8LD86_9BACT</name>
<dbReference type="InterPro" id="IPR011990">
    <property type="entry name" value="TPR-like_helical_dom_sf"/>
</dbReference>
<feature type="repeat" description="TPR" evidence="1">
    <location>
        <begin position="527"/>
        <end position="560"/>
    </location>
</feature>
<dbReference type="PANTHER" id="PTHR12558:SF13">
    <property type="entry name" value="CELL DIVISION CYCLE PROTEIN 27 HOMOLOG"/>
    <property type="match status" value="1"/>
</dbReference>
<dbReference type="PROSITE" id="PS50293">
    <property type="entry name" value="TPR_REGION"/>
    <property type="match status" value="1"/>
</dbReference>
<feature type="repeat" description="TPR" evidence="1">
    <location>
        <begin position="42"/>
        <end position="75"/>
    </location>
</feature>
<accession>A0ABT8LD86</accession>
<sequence length="574" mass="66279">MTVQKNIGFLILVMVFGFTANTATAQKSKRGALNDERRRIASEKNFIEGQKYFVLEDYTKALGYFMHALETNPDNPTIHYKIGEIYLKNEEYQKAEEFAAKALELNKENKYYFLLVGQIYNKQSRYAEAAKIYEEMIAAIPSSKEYLFDLASIYLYDNQLDNAINTYERAEKLFGKLPEITYAKQKVYLKQNKLGKAIEEGKELVDSYPGEGSYVINLAQILISNNRYDEAIEYLEAVDEDNASYSNSRLLLSDIYRKNGDNKKSKSNLKIVFENPELNIDTKIQLLAGFMSQLPDKEVEEFTHELARKLEKSHPDDANAYIIYGDFLLKTGKKEEAINKYSKALELDNSNFNVWLNILQIEWELNKMDALLAHSEEALEIFPNQAIIYFYNGTSKVVKKNYEQATEVLEYGKKLAKKDDNLTGAFNGQLGMAYSALKEYEKSDAAFDAALEQDPNNFVILNNYSFYLAVRKEKLELAKKMSTRLVKENPDDAMFLDTHAWVLYMMKEYKDARKYLEKALKSGKPNGSIIEHYGDVLFRLGEKDRAIEQWEKAKKLDGNSEFIDKKIADRKLYE</sequence>
<feature type="repeat" description="TPR" evidence="1">
    <location>
        <begin position="76"/>
        <end position="109"/>
    </location>
</feature>
<dbReference type="Pfam" id="PF12895">
    <property type="entry name" value="ANAPC3"/>
    <property type="match status" value="1"/>
</dbReference>
<feature type="signal peptide" evidence="2">
    <location>
        <begin position="1"/>
        <end position="25"/>
    </location>
</feature>
<dbReference type="Pfam" id="PF13414">
    <property type="entry name" value="TPR_11"/>
    <property type="match status" value="1"/>
</dbReference>
<dbReference type="RefSeq" id="WP_346761057.1">
    <property type="nucleotide sequence ID" value="NZ_JAUJEB010000007.1"/>
</dbReference>
<feature type="repeat" description="TPR" evidence="1">
    <location>
        <begin position="424"/>
        <end position="457"/>
    </location>
</feature>
<dbReference type="PANTHER" id="PTHR12558">
    <property type="entry name" value="CELL DIVISION CYCLE 16,23,27"/>
    <property type="match status" value="1"/>
</dbReference>
<dbReference type="Gene3D" id="1.25.40.10">
    <property type="entry name" value="Tetratricopeptide repeat domain"/>
    <property type="match status" value="4"/>
</dbReference>
<feature type="chain" id="PRO_5046942226" evidence="2">
    <location>
        <begin position="26"/>
        <end position="574"/>
    </location>
</feature>
<dbReference type="Pfam" id="PF13181">
    <property type="entry name" value="TPR_8"/>
    <property type="match status" value="2"/>
</dbReference>
<protein>
    <submittedName>
        <fullName evidence="3">Tetratricopeptide repeat protein</fullName>
    </submittedName>
</protein>
<dbReference type="Pfam" id="PF14559">
    <property type="entry name" value="TPR_19"/>
    <property type="match status" value="1"/>
</dbReference>
<evidence type="ECO:0000256" key="2">
    <source>
        <dbReference type="SAM" id="SignalP"/>
    </source>
</evidence>
<proteinExistence type="predicted"/>
<dbReference type="Pfam" id="PF13432">
    <property type="entry name" value="TPR_16"/>
    <property type="match status" value="1"/>
</dbReference>
<evidence type="ECO:0000256" key="1">
    <source>
        <dbReference type="PROSITE-ProRule" id="PRU00339"/>
    </source>
</evidence>
<keyword evidence="1" id="KW-0802">TPR repeat</keyword>
<reference evidence="3" key="1">
    <citation type="submission" date="2023-06" db="EMBL/GenBank/DDBJ databases">
        <title>Genomic of Agaribacillus aureum.</title>
        <authorList>
            <person name="Wang G."/>
        </authorList>
    </citation>
    <scope>NUCLEOTIDE SEQUENCE</scope>
    <source>
        <strain evidence="3">BMA12</strain>
    </source>
</reference>
<organism evidence="3 4">
    <name type="scientific">Agaribacillus aureus</name>
    <dbReference type="NCBI Taxonomy" id="3051825"/>
    <lineage>
        <taxon>Bacteria</taxon>
        <taxon>Pseudomonadati</taxon>
        <taxon>Bacteroidota</taxon>
        <taxon>Cytophagia</taxon>
        <taxon>Cytophagales</taxon>
        <taxon>Splendidivirgaceae</taxon>
        <taxon>Agaribacillus</taxon>
    </lineage>
</organism>
<gene>
    <name evidence="3" type="ORF">QQ020_26815</name>
</gene>
<dbReference type="EMBL" id="JAUJEB010000007">
    <property type="protein sequence ID" value="MDN5215719.1"/>
    <property type="molecule type" value="Genomic_DNA"/>
</dbReference>
<dbReference type="PROSITE" id="PS50005">
    <property type="entry name" value="TPR"/>
    <property type="match status" value="6"/>
</dbReference>
<evidence type="ECO:0000313" key="3">
    <source>
        <dbReference type="EMBL" id="MDN5215719.1"/>
    </source>
</evidence>
<dbReference type="InterPro" id="IPR019734">
    <property type="entry name" value="TPR_rpt"/>
</dbReference>
<comment type="caution">
    <text evidence="3">The sequence shown here is derived from an EMBL/GenBank/DDBJ whole genome shotgun (WGS) entry which is preliminary data.</text>
</comment>
<keyword evidence="4" id="KW-1185">Reference proteome</keyword>
<dbReference type="SUPFAM" id="SSF48452">
    <property type="entry name" value="TPR-like"/>
    <property type="match status" value="2"/>
</dbReference>
<feature type="repeat" description="TPR" evidence="1">
    <location>
        <begin position="110"/>
        <end position="143"/>
    </location>
</feature>